<comment type="similarity">
    <text evidence="3">Belongs to the Nth/MutY family.</text>
</comment>
<dbReference type="InterPro" id="IPR011257">
    <property type="entry name" value="DNA_glycosylase"/>
</dbReference>
<evidence type="ECO:0000256" key="5">
    <source>
        <dbReference type="ARBA" id="ARBA00022023"/>
    </source>
</evidence>
<dbReference type="InterPro" id="IPR004035">
    <property type="entry name" value="Endouclease-III_FeS-bd_BS"/>
</dbReference>
<dbReference type="SMART" id="SM00478">
    <property type="entry name" value="ENDO3c"/>
    <property type="match status" value="1"/>
</dbReference>
<dbReference type="InterPro" id="IPR003265">
    <property type="entry name" value="HhH-GPD_domain"/>
</dbReference>
<dbReference type="GO" id="GO:0034039">
    <property type="term" value="F:8-oxo-7,8-dihydroguanine DNA N-glycosylase activity"/>
    <property type="evidence" value="ECO:0007669"/>
    <property type="project" value="TreeGrafter"/>
</dbReference>
<evidence type="ECO:0000256" key="7">
    <source>
        <dbReference type="ARBA" id="ARBA00022723"/>
    </source>
</evidence>
<dbReference type="Gene3D" id="1.10.340.30">
    <property type="entry name" value="Hypothetical protein, domain 2"/>
    <property type="match status" value="1"/>
</dbReference>
<dbReference type="Pfam" id="PF14815">
    <property type="entry name" value="NUDIX_4"/>
    <property type="match status" value="1"/>
</dbReference>
<keyword evidence="13 17" id="KW-0326">Glycosidase</keyword>
<keyword evidence="7 15" id="KW-0479">Metal-binding</keyword>
<evidence type="ECO:0000256" key="14">
    <source>
        <dbReference type="PIRSR" id="PIRSR603561-1"/>
    </source>
</evidence>
<evidence type="ECO:0000313" key="17">
    <source>
        <dbReference type="EMBL" id="AJW30940.1"/>
    </source>
</evidence>
<evidence type="ECO:0000256" key="13">
    <source>
        <dbReference type="ARBA" id="ARBA00023295"/>
    </source>
</evidence>
<comment type="cofactor">
    <cofactor evidence="2">
        <name>[4Fe-4S] cluster</name>
        <dbReference type="ChEBI" id="CHEBI:49883"/>
    </cofactor>
</comment>
<dbReference type="Pfam" id="PF00730">
    <property type="entry name" value="HhH-GPD"/>
    <property type="match status" value="1"/>
</dbReference>
<feature type="binding site" evidence="15">
    <location>
        <position position="284"/>
    </location>
    <ligand>
        <name>Mg(2+)</name>
        <dbReference type="ChEBI" id="CHEBI:18420"/>
    </ligand>
</feature>
<dbReference type="GO" id="GO:0046872">
    <property type="term" value="F:metal ion binding"/>
    <property type="evidence" value="ECO:0007669"/>
    <property type="project" value="UniProtKB-KW"/>
</dbReference>
<dbReference type="InterPro" id="IPR023170">
    <property type="entry name" value="HhH_base_excis_C"/>
</dbReference>
<name>A0A0D5A3R6_PROMR</name>
<feature type="binding site" evidence="14">
    <location>
        <position position="270"/>
    </location>
    <ligand>
        <name>8-oxo-dGTP</name>
        <dbReference type="ChEBI" id="CHEBI:77896"/>
    </ligand>
</feature>
<dbReference type="InterPro" id="IPR044298">
    <property type="entry name" value="MIG/MutY"/>
</dbReference>
<dbReference type="PANTHER" id="PTHR42944:SF1">
    <property type="entry name" value="ADENINE DNA GLYCOSYLASE"/>
    <property type="match status" value="1"/>
</dbReference>
<dbReference type="Gene3D" id="3.90.79.10">
    <property type="entry name" value="Nucleoside Triphosphate Pyrophosphohydrolase"/>
    <property type="match status" value="1"/>
</dbReference>
<reference evidence="17" key="1">
    <citation type="submission" date="2014-06" db="EMBL/GenBank/DDBJ databases">
        <authorList>
            <person name="Berube P.M."/>
        </authorList>
    </citation>
    <scope>NUCLEOTIDE SEQUENCE</scope>
    <source>
        <strain evidence="17">P0903-H212</strain>
    </source>
</reference>
<evidence type="ECO:0000256" key="1">
    <source>
        <dbReference type="ARBA" id="ARBA00000843"/>
    </source>
</evidence>
<dbReference type="NCBIfam" id="TIGR00586">
    <property type="entry name" value="mutt"/>
    <property type="match status" value="1"/>
</dbReference>
<proteinExistence type="inferred from homology"/>
<dbReference type="InterPro" id="IPR020084">
    <property type="entry name" value="NUDIX_hydrolase_CS"/>
</dbReference>
<dbReference type="PANTHER" id="PTHR42944">
    <property type="entry name" value="ADENINE DNA GLYCOSYLASE"/>
    <property type="match status" value="1"/>
</dbReference>
<accession>A0A0D5A3R6</accession>
<dbReference type="CDD" id="cd00056">
    <property type="entry name" value="ENDO3c"/>
    <property type="match status" value="1"/>
</dbReference>
<dbReference type="InterPro" id="IPR015797">
    <property type="entry name" value="NUDIX_hydrolase-like_dom_sf"/>
</dbReference>
<keyword evidence="9 17" id="KW-0378">Hydrolase</keyword>
<evidence type="ECO:0000256" key="15">
    <source>
        <dbReference type="PIRSR" id="PIRSR603561-2"/>
    </source>
</evidence>
<dbReference type="GO" id="GO:0008413">
    <property type="term" value="F:8-oxo-7,8-dihydroguanosine triphosphate pyrophosphatase activity"/>
    <property type="evidence" value="ECO:0007669"/>
    <property type="project" value="InterPro"/>
</dbReference>
<dbReference type="SUPFAM" id="SSF55811">
    <property type="entry name" value="Nudix"/>
    <property type="match status" value="1"/>
</dbReference>
<evidence type="ECO:0000256" key="8">
    <source>
        <dbReference type="ARBA" id="ARBA00022763"/>
    </source>
</evidence>
<dbReference type="GO" id="GO:0035485">
    <property type="term" value="F:adenine/guanine mispair binding"/>
    <property type="evidence" value="ECO:0007669"/>
    <property type="project" value="TreeGrafter"/>
</dbReference>
<evidence type="ECO:0000256" key="4">
    <source>
        <dbReference type="ARBA" id="ARBA00012045"/>
    </source>
</evidence>
<dbReference type="CDD" id="cd03425">
    <property type="entry name" value="NUDIX_MutT_NudA_like"/>
    <property type="match status" value="1"/>
</dbReference>
<evidence type="ECO:0000259" key="16">
    <source>
        <dbReference type="PROSITE" id="PS51462"/>
    </source>
</evidence>
<evidence type="ECO:0000256" key="12">
    <source>
        <dbReference type="ARBA" id="ARBA00023204"/>
    </source>
</evidence>
<dbReference type="GO" id="GO:0006284">
    <property type="term" value="P:base-excision repair"/>
    <property type="evidence" value="ECO:0007669"/>
    <property type="project" value="InterPro"/>
</dbReference>
<protein>
    <recommendedName>
        <fullName evidence="5">Adenine DNA glycosylase</fullName>
        <ecNumber evidence="4">3.2.2.31</ecNumber>
    </recommendedName>
</protein>
<keyword evidence="10" id="KW-0408">Iron</keyword>
<dbReference type="AlphaFoldDB" id="A0A0D5A3R6"/>
<dbReference type="SUPFAM" id="SSF48150">
    <property type="entry name" value="DNA-glycosylase"/>
    <property type="match status" value="1"/>
</dbReference>
<feature type="domain" description="Nudix hydrolase" evidence="16">
    <location>
        <begin position="249"/>
        <end position="377"/>
    </location>
</feature>
<dbReference type="PROSITE" id="PS00893">
    <property type="entry name" value="NUDIX_BOX"/>
    <property type="match status" value="1"/>
</dbReference>
<dbReference type="PROSITE" id="PS51462">
    <property type="entry name" value="NUDIX"/>
    <property type="match status" value="1"/>
</dbReference>
<comment type="catalytic activity">
    <reaction evidence="1">
        <text>Hydrolyzes free adenine bases from 7,8-dihydro-8-oxoguanine:adenine mismatched double-stranded DNA, leaving an apurinic site.</text>
        <dbReference type="EC" id="3.2.2.31"/>
    </reaction>
</comment>
<sequence length="384" mass="44102">MIKNNLIIGLQKDLLNWFDDYGRHWIPWKLNSDGLPPENGEIISPYGIWIAEIMLQQTQLNVVLPYWEKWMKTFPLLNNLVDSNEHNILMHWRGLGFYSRAMRIQKSSKLLIEHIGKDNTLDPLSWPTDLNSWIVLPGVGKSTAGSIISSAFDKPFPILDGNVKRILSRLIASEKTLDKDQNRLWKLSKQLLPLYRARDFNQALMDLGATVCTLKKPKCLYCPLQQYCLAYINYDPIDFPKKKMKKIIPIEKIGIALVFNSNGDLIIDQRLESSSMGGMWEFPGGKKESNESIEDTIKREVREELGIEVQVGNQLLSFDHSYSHRKLQFEVYLCKLKSGNPKPLASQKILWVAPIRLLDFPFPSANSKIISALLEYLGIECERL</sequence>
<evidence type="ECO:0000256" key="10">
    <source>
        <dbReference type="ARBA" id="ARBA00023004"/>
    </source>
</evidence>
<dbReference type="InterPro" id="IPR020476">
    <property type="entry name" value="Nudix_hydrolase"/>
</dbReference>
<dbReference type="PRINTS" id="PR00502">
    <property type="entry name" value="NUDIXFAMILY"/>
</dbReference>
<dbReference type="EMBL" id="KJ947871">
    <property type="protein sequence ID" value="AJW30940.1"/>
    <property type="molecule type" value="Genomic_DNA"/>
</dbReference>
<evidence type="ECO:0000256" key="2">
    <source>
        <dbReference type="ARBA" id="ARBA00001966"/>
    </source>
</evidence>
<dbReference type="Gene3D" id="1.10.1670.10">
    <property type="entry name" value="Helix-hairpin-Helix base-excision DNA repair enzymes (C-terminal)"/>
    <property type="match status" value="1"/>
</dbReference>
<keyword evidence="6" id="KW-0004">4Fe-4S</keyword>
<dbReference type="GO" id="GO:0000701">
    <property type="term" value="F:purine-specific mismatch base pair DNA N-glycosylase activity"/>
    <property type="evidence" value="ECO:0007669"/>
    <property type="project" value="UniProtKB-EC"/>
</dbReference>
<keyword evidence="8" id="KW-0227">DNA damage</keyword>
<dbReference type="InterPro" id="IPR029119">
    <property type="entry name" value="MutY_C"/>
</dbReference>
<evidence type="ECO:0000256" key="6">
    <source>
        <dbReference type="ARBA" id="ARBA00022485"/>
    </source>
</evidence>
<organism evidence="17">
    <name type="scientific">Prochlorococcus marinus str. P0903-H212</name>
    <dbReference type="NCBI Taxonomy" id="1622208"/>
    <lineage>
        <taxon>Bacteria</taxon>
        <taxon>Bacillati</taxon>
        <taxon>Cyanobacteriota</taxon>
        <taxon>Cyanophyceae</taxon>
        <taxon>Synechococcales</taxon>
        <taxon>Prochlorococcaceae</taxon>
        <taxon>Prochlorococcus</taxon>
    </lineage>
</organism>
<evidence type="ECO:0000256" key="9">
    <source>
        <dbReference type="ARBA" id="ARBA00022801"/>
    </source>
</evidence>
<feature type="binding site" evidence="15">
    <location>
        <position position="304"/>
    </location>
    <ligand>
        <name>Mg(2+)</name>
        <dbReference type="ChEBI" id="CHEBI:18420"/>
    </ligand>
</feature>
<keyword evidence="15" id="KW-0460">Magnesium</keyword>
<dbReference type="PROSITE" id="PS00764">
    <property type="entry name" value="ENDONUCLEASE_III_1"/>
    <property type="match status" value="1"/>
</dbReference>
<comment type="cofactor">
    <cofactor evidence="15">
        <name>Mg(2+)</name>
        <dbReference type="ChEBI" id="CHEBI:18420"/>
    </cofactor>
</comment>
<evidence type="ECO:0000256" key="3">
    <source>
        <dbReference type="ARBA" id="ARBA00008343"/>
    </source>
</evidence>
<evidence type="ECO:0000256" key="11">
    <source>
        <dbReference type="ARBA" id="ARBA00023014"/>
    </source>
</evidence>
<dbReference type="EC" id="3.2.2.31" evidence="4"/>
<gene>
    <name evidence="17" type="ORF">FA03_0108</name>
</gene>
<keyword evidence="12" id="KW-0234">DNA repair</keyword>
<dbReference type="GO" id="GO:0032357">
    <property type="term" value="F:oxidized purine DNA binding"/>
    <property type="evidence" value="ECO:0007669"/>
    <property type="project" value="TreeGrafter"/>
</dbReference>
<keyword evidence="11" id="KW-0411">Iron-sulfur</keyword>
<feature type="binding site" evidence="14">
    <location>
        <position position="366"/>
    </location>
    <ligand>
        <name>8-oxo-dGTP</name>
        <dbReference type="ChEBI" id="CHEBI:77896"/>
    </ligand>
</feature>
<dbReference type="InterPro" id="IPR000086">
    <property type="entry name" value="NUDIX_hydrolase_dom"/>
</dbReference>
<dbReference type="InterPro" id="IPR003561">
    <property type="entry name" value="Mutator_MutT"/>
</dbReference>
<dbReference type="GO" id="GO:0006298">
    <property type="term" value="P:mismatch repair"/>
    <property type="evidence" value="ECO:0007669"/>
    <property type="project" value="TreeGrafter"/>
</dbReference>
<feature type="binding site" evidence="14">
    <location>
        <begin position="281"/>
        <end position="284"/>
    </location>
    <ligand>
        <name>8-oxo-dGTP</name>
        <dbReference type="ChEBI" id="CHEBI:77896"/>
    </ligand>
</feature>
<dbReference type="GO" id="GO:0051539">
    <property type="term" value="F:4 iron, 4 sulfur cluster binding"/>
    <property type="evidence" value="ECO:0007669"/>
    <property type="project" value="UniProtKB-KW"/>
</dbReference>